<evidence type="ECO:0000259" key="2">
    <source>
        <dbReference type="PROSITE" id="PS50238"/>
    </source>
</evidence>
<dbReference type="Proteomes" id="UP000085678">
    <property type="component" value="Unplaced"/>
</dbReference>
<dbReference type="InterPro" id="IPR000198">
    <property type="entry name" value="RhoGAP_dom"/>
</dbReference>
<dbReference type="SUPFAM" id="SSF48350">
    <property type="entry name" value="GTPase activation domain, GAP"/>
    <property type="match status" value="1"/>
</dbReference>
<feature type="region of interest" description="Disordered" evidence="1">
    <location>
        <begin position="127"/>
        <end position="181"/>
    </location>
</feature>
<feature type="compositionally biased region" description="Basic residues" evidence="1">
    <location>
        <begin position="33"/>
        <end position="48"/>
    </location>
</feature>
<sequence>MILISRLLTISAGTESDSECSSLERPKQDIYTRVHRKPTPHKKKHRQQRKSDPSYDKAPLIPAYTPDRLKPPDEYRKLRNDSVADENPYEDVKPDSKLPFSGDEPCREELGDSGRWKPFNLKVLRRQDDPEKMRRKEEKKALDEEKRRKKEEERKKSKSVGRSFRRSKKKPKNAPGSEITTKMSLDDYVQKEQRLIPVFVEKCIMQIEEEGLTAEGIYRVPGNRAHVDLLLEKFKEDPNIDLNALDIPVNAVATALKGFFSDLHDPLIPSKLYDELIHAAGNIVKNFISWVICSVFILDTS</sequence>
<proteinExistence type="predicted"/>
<dbReference type="GO" id="GO:0050770">
    <property type="term" value="P:regulation of axonogenesis"/>
    <property type="evidence" value="ECO:0007669"/>
    <property type="project" value="TreeGrafter"/>
</dbReference>
<dbReference type="InterPro" id="IPR008936">
    <property type="entry name" value="Rho_GTPase_activation_prot"/>
</dbReference>
<evidence type="ECO:0000256" key="1">
    <source>
        <dbReference type="SAM" id="MobiDB-lite"/>
    </source>
</evidence>
<accession>A0A1S3IYK7</accession>
<dbReference type="PROSITE" id="PS50238">
    <property type="entry name" value="RHOGAP"/>
    <property type="match status" value="1"/>
</dbReference>
<feature type="compositionally biased region" description="Basic and acidic residues" evidence="1">
    <location>
        <begin position="22"/>
        <end position="32"/>
    </location>
</feature>
<keyword evidence="3" id="KW-1185">Reference proteome</keyword>
<dbReference type="Gene3D" id="1.10.555.10">
    <property type="entry name" value="Rho GTPase activation protein"/>
    <property type="match status" value="1"/>
</dbReference>
<dbReference type="GeneID" id="106168209"/>
<dbReference type="OrthoDB" id="5873004at2759"/>
<protein>
    <submittedName>
        <fullName evidence="4">Rho GTPase-activating protein 190-like isoform X2</fullName>
    </submittedName>
</protein>
<dbReference type="GO" id="GO:0005829">
    <property type="term" value="C:cytosol"/>
    <property type="evidence" value="ECO:0007669"/>
    <property type="project" value="TreeGrafter"/>
</dbReference>
<evidence type="ECO:0000313" key="3">
    <source>
        <dbReference type="Proteomes" id="UP000085678"/>
    </source>
</evidence>
<dbReference type="PANTHER" id="PTHR46005:SF4">
    <property type="entry name" value="RHO GTPASE-ACTIVATING PROTEIN 190"/>
    <property type="match status" value="1"/>
</dbReference>
<dbReference type="GO" id="GO:0007266">
    <property type="term" value="P:Rho protein signal transduction"/>
    <property type="evidence" value="ECO:0007669"/>
    <property type="project" value="TreeGrafter"/>
</dbReference>
<dbReference type="GO" id="GO:0008361">
    <property type="term" value="P:regulation of cell size"/>
    <property type="evidence" value="ECO:0007669"/>
    <property type="project" value="TreeGrafter"/>
</dbReference>
<feature type="compositionally biased region" description="Basic residues" evidence="1">
    <location>
        <begin position="156"/>
        <end position="172"/>
    </location>
</feature>
<name>A0A1S3IYK7_LINAN</name>
<dbReference type="PANTHER" id="PTHR46005">
    <property type="entry name" value="RHO GTPASE-ACTIVATING PROTEIN 190"/>
    <property type="match status" value="1"/>
</dbReference>
<dbReference type="GO" id="GO:0005096">
    <property type="term" value="F:GTPase activator activity"/>
    <property type="evidence" value="ECO:0007669"/>
    <property type="project" value="TreeGrafter"/>
</dbReference>
<gene>
    <name evidence="4" type="primary">LOC106168209</name>
</gene>
<feature type="region of interest" description="Disordered" evidence="1">
    <location>
        <begin position="13"/>
        <end position="113"/>
    </location>
</feature>
<dbReference type="AlphaFoldDB" id="A0A1S3IYK7"/>
<dbReference type="SMART" id="SM00324">
    <property type="entry name" value="RhoGAP"/>
    <property type="match status" value="1"/>
</dbReference>
<feature type="domain" description="Rho-GAP" evidence="2">
    <location>
        <begin position="183"/>
        <end position="301"/>
    </location>
</feature>
<dbReference type="InterPro" id="IPR051978">
    <property type="entry name" value="Rho-GAP_domain"/>
</dbReference>
<organism evidence="3 4">
    <name type="scientific">Lingula anatina</name>
    <name type="common">Brachiopod</name>
    <name type="synonym">Lingula unguis</name>
    <dbReference type="NCBI Taxonomy" id="7574"/>
    <lineage>
        <taxon>Eukaryota</taxon>
        <taxon>Metazoa</taxon>
        <taxon>Spiralia</taxon>
        <taxon>Lophotrochozoa</taxon>
        <taxon>Brachiopoda</taxon>
        <taxon>Linguliformea</taxon>
        <taxon>Lingulata</taxon>
        <taxon>Lingulida</taxon>
        <taxon>Linguloidea</taxon>
        <taxon>Lingulidae</taxon>
        <taxon>Lingula</taxon>
    </lineage>
</organism>
<reference evidence="4" key="1">
    <citation type="submission" date="2025-08" db="UniProtKB">
        <authorList>
            <consortium name="RefSeq"/>
        </authorList>
    </citation>
    <scope>IDENTIFICATION</scope>
    <source>
        <tissue evidence="4">Gonads</tissue>
    </source>
</reference>
<feature type="compositionally biased region" description="Basic and acidic residues" evidence="1">
    <location>
        <begin position="127"/>
        <end position="155"/>
    </location>
</feature>
<evidence type="ECO:0000313" key="4">
    <source>
        <dbReference type="RefSeq" id="XP_013402634.1"/>
    </source>
</evidence>
<dbReference type="Pfam" id="PF00620">
    <property type="entry name" value="RhoGAP"/>
    <property type="match status" value="1"/>
</dbReference>
<feature type="compositionally biased region" description="Basic and acidic residues" evidence="1">
    <location>
        <begin position="104"/>
        <end position="113"/>
    </location>
</feature>
<feature type="compositionally biased region" description="Basic and acidic residues" evidence="1">
    <location>
        <begin position="67"/>
        <end position="82"/>
    </location>
</feature>
<dbReference type="RefSeq" id="XP_013402634.1">
    <property type="nucleotide sequence ID" value="XM_013547180.1"/>
</dbReference>